<accession>R4YSR4</accession>
<dbReference type="GO" id="GO:0003676">
    <property type="term" value="F:nucleic acid binding"/>
    <property type="evidence" value="ECO:0007669"/>
    <property type="project" value="InterPro"/>
</dbReference>
<dbReference type="GO" id="GO:0006259">
    <property type="term" value="P:DNA metabolic process"/>
    <property type="evidence" value="ECO:0007669"/>
    <property type="project" value="UniProtKB-ARBA"/>
</dbReference>
<dbReference type="PANTHER" id="PTHR30231:SF4">
    <property type="entry name" value="PROTEIN NEN2"/>
    <property type="match status" value="1"/>
</dbReference>
<dbReference type="HOGENOM" id="CLU_047806_9_0_6"/>
<evidence type="ECO:0000256" key="1">
    <source>
        <dbReference type="ARBA" id="ARBA00022722"/>
    </source>
</evidence>
<dbReference type="InterPro" id="IPR036397">
    <property type="entry name" value="RNaseH_sf"/>
</dbReference>
<name>R4YSR4_OLEAN</name>
<evidence type="ECO:0000256" key="3">
    <source>
        <dbReference type="ARBA" id="ARBA00022839"/>
    </source>
</evidence>
<dbReference type="AlphaFoldDB" id="R4YSR4"/>
<evidence type="ECO:0000313" key="6">
    <source>
        <dbReference type="Proteomes" id="UP000032749"/>
    </source>
</evidence>
<evidence type="ECO:0000313" key="5">
    <source>
        <dbReference type="EMBL" id="CCK77990.1"/>
    </source>
</evidence>
<dbReference type="GO" id="GO:0008408">
    <property type="term" value="F:3'-5' exonuclease activity"/>
    <property type="evidence" value="ECO:0007669"/>
    <property type="project" value="TreeGrafter"/>
</dbReference>
<keyword evidence="3 5" id="KW-0269">Exonuclease</keyword>
<dbReference type="KEGG" id="oai:OLEAN_C38140"/>
<keyword evidence="2" id="KW-0378">Hydrolase</keyword>
<gene>
    <name evidence="5" type="ORF">OLEAN_C38140</name>
</gene>
<dbReference type="GO" id="GO:0005829">
    <property type="term" value="C:cytosol"/>
    <property type="evidence" value="ECO:0007669"/>
    <property type="project" value="TreeGrafter"/>
</dbReference>
<evidence type="ECO:0000256" key="2">
    <source>
        <dbReference type="ARBA" id="ARBA00022801"/>
    </source>
</evidence>
<dbReference type="Pfam" id="PF00929">
    <property type="entry name" value="RNase_T"/>
    <property type="match status" value="1"/>
</dbReference>
<dbReference type="EMBL" id="FO203512">
    <property type="protein sequence ID" value="CCK77990.1"/>
    <property type="molecule type" value="Genomic_DNA"/>
</dbReference>
<proteinExistence type="predicted"/>
<sequence length="233" mass="26892">MLWLKFFWLRCQQFYYRRYLKQSRYGHLLQDCWDESFSPFKTNAFIHCHNVEFLVADLEMSSLNENEGEILSIGWVIIKHGRIQLASAEHHLLKAKKTVGQSAIIHNLRDCELQKGENMMFVVERFLQLAAGKVLVFHHAPLDMAYLDNASKALFFSPMLLPVIDTLAIEKKKILRQQAPIKVGELRLAECRSRYNLPAYPAHNALMDALAAAELLLAQLDHKGKKVRLADLF</sequence>
<dbReference type="CDD" id="cd06127">
    <property type="entry name" value="DEDDh"/>
    <property type="match status" value="1"/>
</dbReference>
<keyword evidence="6" id="KW-1185">Reference proteome</keyword>
<dbReference type="SMART" id="SM00479">
    <property type="entry name" value="EXOIII"/>
    <property type="match status" value="1"/>
</dbReference>
<dbReference type="Proteomes" id="UP000032749">
    <property type="component" value="Chromosome"/>
</dbReference>
<protein>
    <submittedName>
        <fullName evidence="5">Exonuclease</fullName>
    </submittedName>
</protein>
<keyword evidence="1" id="KW-0540">Nuclease</keyword>
<dbReference type="SUPFAM" id="SSF53098">
    <property type="entry name" value="Ribonuclease H-like"/>
    <property type="match status" value="1"/>
</dbReference>
<dbReference type="PANTHER" id="PTHR30231">
    <property type="entry name" value="DNA POLYMERASE III SUBUNIT EPSILON"/>
    <property type="match status" value="1"/>
</dbReference>
<feature type="domain" description="Exonuclease" evidence="4">
    <location>
        <begin position="52"/>
        <end position="225"/>
    </location>
</feature>
<dbReference type="STRING" id="698738.OLEAN_C38140"/>
<dbReference type="InterPro" id="IPR012337">
    <property type="entry name" value="RNaseH-like_sf"/>
</dbReference>
<dbReference type="Gene3D" id="3.30.420.10">
    <property type="entry name" value="Ribonuclease H-like superfamily/Ribonuclease H"/>
    <property type="match status" value="1"/>
</dbReference>
<organism evidence="5 6">
    <name type="scientific">Oleispira antarctica RB-8</name>
    <dbReference type="NCBI Taxonomy" id="698738"/>
    <lineage>
        <taxon>Bacteria</taxon>
        <taxon>Pseudomonadati</taxon>
        <taxon>Pseudomonadota</taxon>
        <taxon>Gammaproteobacteria</taxon>
        <taxon>Oceanospirillales</taxon>
        <taxon>Oceanospirillaceae</taxon>
        <taxon>Oleispira</taxon>
    </lineage>
</organism>
<evidence type="ECO:0000259" key="4">
    <source>
        <dbReference type="SMART" id="SM00479"/>
    </source>
</evidence>
<dbReference type="InterPro" id="IPR013520">
    <property type="entry name" value="Ribonucl_H"/>
</dbReference>
<reference evidence="5 6" key="1">
    <citation type="journal article" date="2013" name="Nat. Commun.">
        <title>Genome sequence and functional genomic analysis of the oil-degrading bacterium Oleispira antarctica.</title>
        <authorList>
            <person name="Kube M."/>
            <person name="Chernikova T.N."/>
            <person name="Al-Ramahi Y."/>
            <person name="Beloqui A."/>
            <person name="Lopez-Cortez N."/>
            <person name="Guazzaroni M.E."/>
            <person name="Heipieper H.J."/>
            <person name="Klages S."/>
            <person name="Kotsyurbenko O.R."/>
            <person name="Langer I."/>
            <person name="Nechitaylo T.Y."/>
            <person name="Lunsdorf H."/>
            <person name="Fernandez M."/>
            <person name="Juarez S."/>
            <person name="Ciordia S."/>
            <person name="Singer A."/>
            <person name="Kagan O."/>
            <person name="Egorova O."/>
            <person name="Petit P.A."/>
            <person name="Stogios P."/>
            <person name="Kim Y."/>
            <person name="Tchigvintsev A."/>
            <person name="Flick R."/>
            <person name="Denaro R."/>
            <person name="Genovese M."/>
            <person name="Albar J.P."/>
            <person name="Reva O.N."/>
            <person name="Martinez-Gomariz M."/>
            <person name="Tran H."/>
            <person name="Ferrer M."/>
            <person name="Savchenko A."/>
            <person name="Yakunin A.F."/>
            <person name="Yakimov M.M."/>
            <person name="Golyshina O.V."/>
            <person name="Reinhardt R."/>
            <person name="Golyshin P.N."/>
        </authorList>
    </citation>
    <scope>NUCLEOTIDE SEQUENCE [LARGE SCALE GENOMIC DNA]</scope>
</reference>